<dbReference type="PANTHER" id="PTHR47926">
    <property type="entry name" value="PENTATRICOPEPTIDE REPEAT-CONTAINING PROTEIN"/>
    <property type="match status" value="1"/>
</dbReference>
<dbReference type="Proteomes" id="UP000823674">
    <property type="component" value="Chromosome A02"/>
</dbReference>
<dbReference type="InterPro" id="IPR046960">
    <property type="entry name" value="PPR_At4g14850-like_plant"/>
</dbReference>
<dbReference type="Pfam" id="PF20431">
    <property type="entry name" value="E_motif"/>
    <property type="match status" value="1"/>
</dbReference>
<dbReference type="InterPro" id="IPR011990">
    <property type="entry name" value="TPR-like_helical_dom_sf"/>
</dbReference>
<dbReference type="Pfam" id="PF01535">
    <property type="entry name" value="PPR"/>
    <property type="match status" value="2"/>
</dbReference>
<gene>
    <name evidence="3" type="primary">A02p038530.1_BraROA</name>
    <name evidence="3" type="ORF">IGI04_007226</name>
</gene>
<keyword evidence="4" id="KW-1185">Reference proteome</keyword>
<keyword evidence="1" id="KW-0677">Repeat</keyword>
<dbReference type="EMBL" id="JADBGQ010000002">
    <property type="protein sequence ID" value="KAG5410907.1"/>
    <property type="molecule type" value="Genomic_DNA"/>
</dbReference>
<feature type="repeat" description="PPR" evidence="2">
    <location>
        <begin position="193"/>
        <end position="223"/>
    </location>
</feature>
<dbReference type="PANTHER" id="PTHR47926:SF357">
    <property type="entry name" value="PENTATRICOPEPTIDE REPEAT-CONTAINING PROTEIN"/>
    <property type="match status" value="1"/>
</dbReference>
<dbReference type="Gene3D" id="1.25.40.10">
    <property type="entry name" value="Tetratricopeptide repeat domain"/>
    <property type="match status" value="4"/>
</dbReference>
<dbReference type="Pfam" id="PF13041">
    <property type="entry name" value="PPR_2"/>
    <property type="match status" value="2"/>
</dbReference>
<protein>
    <submittedName>
        <fullName evidence="3">Uncharacterized protein</fullName>
    </submittedName>
</protein>
<evidence type="ECO:0000313" key="3">
    <source>
        <dbReference type="EMBL" id="KAG5410907.1"/>
    </source>
</evidence>
<reference evidence="3 4" key="1">
    <citation type="submission" date="2021-03" db="EMBL/GenBank/DDBJ databases">
        <authorList>
            <person name="King G.J."/>
            <person name="Bancroft I."/>
            <person name="Baten A."/>
            <person name="Bloomfield J."/>
            <person name="Borpatragohain P."/>
            <person name="He Z."/>
            <person name="Irish N."/>
            <person name="Irwin J."/>
            <person name="Liu K."/>
            <person name="Mauleon R.P."/>
            <person name="Moore J."/>
            <person name="Morris R."/>
            <person name="Ostergaard L."/>
            <person name="Wang B."/>
            <person name="Wells R."/>
        </authorList>
    </citation>
    <scope>NUCLEOTIDE SEQUENCE [LARGE SCALE GENOMIC DNA]</scope>
    <source>
        <strain evidence="3">R-o-18</strain>
        <tissue evidence="3">Leaf</tissue>
    </source>
</reference>
<accession>A0ABQ7NJ47</accession>
<dbReference type="InterPro" id="IPR046848">
    <property type="entry name" value="E_motif"/>
</dbReference>
<name>A0ABQ7NJ47_BRACM</name>
<dbReference type="PROSITE" id="PS51375">
    <property type="entry name" value="PPR"/>
    <property type="match status" value="4"/>
</dbReference>
<dbReference type="InterPro" id="IPR002885">
    <property type="entry name" value="PPR_rpt"/>
</dbReference>
<comment type="caution">
    <text evidence="3">The sequence shown here is derived from an EMBL/GenBank/DDBJ whole genome shotgun (WGS) entry which is preliminary data.</text>
</comment>
<evidence type="ECO:0000256" key="1">
    <source>
        <dbReference type="ARBA" id="ARBA00022737"/>
    </source>
</evidence>
<proteinExistence type="predicted"/>
<organism evidence="3 4">
    <name type="scientific">Brassica rapa subsp. trilocularis</name>
    <dbReference type="NCBI Taxonomy" id="1813537"/>
    <lineage>
        <taxon>Eukaryota</taxon>
        <taxon>Viridiplantae</taxon>
        <taxon>Streptophyta</taxon>
        <taxon>Embryophyta</taxon>
        <taxon>Tracheophyta</taxon>
        <taxon>Spermatophyta</taxon>
        <taxon>Magnoliopsida</taxon>
        <taxon>eudicotyledons</taxon>
        <taxon>Gunneridae</taxon>
        <taxon>Pentapetalae</taxon>
        <taxon>rosids</taxon>
        <taxon>malvids</taxon>
        <taxon>Brassicales</taxon>
        <taxon>Brassicaceae</taxon>
        <taxon>Brassiceae</taxon>
        <taxon>Brassica</taxon>
    </lineage>
</organism>
<dbReference type="SUPFAM" id="SSF48452">
    <property type="entry name" value="TPR-like"/>
    <property type="match status" value="1"/>
</dbReference>
<dbReference type="NCBIfam" id="TIGR00756">
    <property type="entry name" value="PPR"/>
    <property type="match status" value="4"/>
</dbReference>
<feature type="repeat" description="PPR" evidence="2">
    <location>
        <begin position="329"/>
        <end position="364"/>
    </location>
</feature>
<evidence type="ECO:0000313" key="4">
    <source>
        <dbReference type="Proteomes" id="UP000823674"/>
    </source>
</evidence>
<feature type="repeat" description="PPR" evidence="2">
    <location>
        <begin position="296"/>
        <end position="326"/>
    </location>
</feature>
<evidence type="ECO:0000256" key="2">
    <source>
        <dbReference type="PROSITE-ProRule" id="PRU00708"/>
    </source>
</evidence>
<feature type="repeat" description="PPR" evidence="2">
    <location>
        <begin position="224"/>
        <end position="258"/>
    </location>
</feature>
<sequence length="547" mass="61739">MELIIDRNKEKKWLFCIHYAFQLVLYVVWRECNKVRHGDKLYLSRIVRRKSHSLASALVTKSQESIPKSVGCSDSGSTCEAHQLFDEIRDLNVISGTAVIGRFVKQNRHVEAIHAFKRLLYLGIRPNEFTFGTVIGSSSSSRDVKLGKQLHGFALKIGLASNVFVGSAVLNCYVKLSTLMDARRSFDDTRDPNVISFTNLISGYLKKHEFEEALSLFRTMPERSVVTWNAVIGGFSQTGRNEEAVRTFVDMLREGVVMPNESTFPCTITAISNIASHGGGKSIHACAIKFLGQQYNVFVWNSLISFYSKCGNMEDSVLAFNKLHEQERNIVSWNSMIWGYAHNGRGQEAIAMFEKMIKDTNLKPNSVTLLGVLFACNHTGLIHEGYSYFNKAVNDYDNPNLLQPEHYACMVDMLSRSGHFEEAERLIKSLPLDPGIGFWKALLGGCKIHSNKRLAELAASKILEMEPRDVSSYVMLSNAYSAVEKWQNVSEIRRKIKETGFKRISGCSWIEVRGQGCVFVNADKSNKQKDEVYRVLSLITQHLIEDL</sequence>